<dbReference type="InterPro" id="IPR023631">
    <property type="entry name" value="Amidase_dom"/>
</dbReference>
<dbReference type="Gene3D" id="3.90.1300.10">
    <property type="entry name" value="Amidase signature (AS) domain"/>
    <property type="match status" value="1"/>
</dbReference>
<evidence type="ECO:0000259" key="1">
    <source>
        <dbReference type="Pfam" id="PF01425"/>
    </source>
</evidence>
<sequence>MRLRNTAMSDMAVDVAPLSQSIDGLRHALRTGRLTPAGVMEAFGASARRVGAATHCWVGQGGTPDAKPPVVDVTKPLAGVPFGHKDVFADGSAPPRAGSHFDDLCTDRLPAPALAALWNAGALGLGKLAVDELSYGATGLHAANGPVRNPWNTAMIAGGSSSGAAAAVAGRAVMFALGADTGGSVRIPAALCGVVGLKPTFASVDTRGTVPLSRSQDTIGVMARLAEDCARVFSVIRRPVDTKGSDSVSANGATRDFISALADLADSDNKAAPWDSDGMLTSSGEVQPLRGLRIALAQHPFFDIRDSGLSKCIATALSVFEALGATLHPLELDEIEHCDAYAAATTSFEAHALHRDRLQRLPQRLSPATRMRLTSAEQVDPATYARAVAARIPSLQQFVTHVFTSHDLLICPSVTVRAPPIAALSDHPQAAVALTTALLRSNRGFNYLGVPALSLPIGFDDTGMPVGLQLIGRPRSEFSLLRYASAYQHVTPWHLSEPGLTPR</sequence>
<keyword evidence="2" id="KW-0378">Hydrolase</keyword>
<dbReference type="InterPro" id="IPR036928">
    <property type="entry name" value="AS_sf"/>
</dbReference>
<evidence type="ECO:0000313" key="2">
    <source>
        <dbReference type="EMBL" id="VVG73928.1"/>
    </source>
</evidence>
<name>A0A5E5PB43_9BURK</name>
<gene>
    <name evidence="2" type="primary">amiD</name>
    <name evidence="2" type="ORF">PAP18089_04938</name>
</gene>
<dbReference type="AlphaFoldDB" id="A0A5E5PB43"/>
<dbReference type="OrthoDB" id="112488at2"/>
<accession>A0A5E5PB43</accession>
<dbReference type="PANTHER" id="PTHR11895:SF176">
    <property type="entry name" value="AMIDASE AMID-RELATED"/>
    <property type="match status" value="1"/>
</dbReference>
<reference evidence="2 3" key="1">
    <citation type="submission" date="2019-08" db="EMBL/GenBank/DDBJ databases">
        <authorList>
            <person name="Peeters C."/>
        </authorList>
    </citation>
    <scope>NUCLEOTIDE SEQUENCE [LARGE SCALE GENOMIC DNA]</scope>
    <source>
        <strain evidence="2 3">LMG 18089</strain>
    </source>
</reference>
<evidence type="ECO:0000313" key="3">
    <source>
        <dbReference type="Proteomes" id="UP000364291"/>
    </source>
</evidence>
<dbReference type="PROSITE" id="PS00571">
    <property type="entry name" value="AMIDASES"/>
    <property type="match status" value="1"/>
</dbReference>
<dbReference type="SUPFAM" id="SSF75304">
    <property type="entry name" value="Amidase signature (AS) enzymes"/>
    <property type="match status" value="1"/>
</dbReference>
<dbReference type="Pfam" id="PF01425">
    <property type="entry name" value="Amidase"/>
    <property type="match status" value="1"/>
</dbReference>
<dbReference type="PANTHER" id="PTHR11895">
    <property type="entry name" value="TRANSAMIDASE"/>
    <property type="match status" value="1"/>
</dbReference>
<dbReference type="EC" id="3.5.1.4" evidence="2"/>
<protein>
    <submittedName>
        <fullName evidence="2">Amidase AmiD</fullName>
        <ecNumber evidence="2">3.5.1.4</ecNumber>
    </submittedName>
</protein>
<feature type="domain" description="Amidase" evidence="1">
    <location>
        <begin position="73"/>
        <end position="481"/>
    </location>
</feature>
<dbReference type="GO" id="GO:0004040">
    <property type="term" value="F:amidase activity"/>
    <property type="evidence" value="ECO:0007669"/>
    <property type="project" value="UniProtKB-EC"/>
</dbReference>
<dbReference type="EMBL" id="CABPSX010000014">
    <property type="protein sequence ID" value="VVG73928.1"/>
    <property type="molecule type" value="Genomic_DNA"/>
</dbReference>
<dbReference type="InterPro" id="IPR000120">
    <property type="entry name" value="Amidase"/>
</dbReference>
<dbReference type="Proteomes" id="UP000364291">
    <property type="component" value="Unassembled WGS sequence"/>
</dbReference>
<organism evidence="2 3">
    <name type="scientific">Pandoraea apista</name>
    <dbReference type="NCBI Taxonomy" id="93218"/>
    <lineage>
        <taxon>Bacteria</taxon>
        <taxon>Pseudomonadati</taxon>
        <taxon>Pseudomonadota</taxon>
        <taxon>Betaproteobacteria</taxon>
        <taxon>Burkholderiales</taxon>
        <taxon>Burkholderiaceae</taxon>
        <taxon>Pandoraea</taxon>
    </lineage>
</organism>
<dbReference type="InterPro" id="IPR020556">
    <property type="entry name" value="Amidase_CS"/>
</dbReference>
<proteinExistence type="predicted"/>